<dbReference type="EMBL" id="JACIJH010000002">
    <property type="protein sequence ID" value="MBB5705653.1"/>
    <property type="molecule type" value="Genomic_DNA"/>
</dbReference>
<dbReference type="PANTHER" id="PTHR33337">
    <property type="entry name" value="GFA DOMAIN-CONTAINING PROTEIN"/>
    <property type="match status" value="1"/>
</dbReference>
<dbReference type="GO" id="GO:0046872">
    <property type="term" value="F:metal ion binding"/>
    <property type="evidence" value="ECO:0007669"/>
    <property type="project" value="UniProtKB-KW"/>
</dbReference>
<evidence type="ECO:0000313" key="7">
    <source>
        <dbReference type="Proteomes" id="UP000537161"/>
    </source>
</evidence>
<comment type="similarity">
    <text evidence="1">Belongs to the Gfa family.</text>
</comment>
<gene>
    <name evidence="6" type="ORF">FHR21_000986</name>
</gene>
<name>A0A7W9B3P1_9SPHN</name>
<evidence type="ECO:0000256" key="4">
    <source>
        <dbReference type="ARBA" id="ARBA00023239"/>
    </source>
</evidence>
<dbReference type="Gene3D" id="3.90.1590.10">
    <property type="entry name" value="glutathione-dependent formaldehyde- activating enzyme (gfa)"/>
    <property type="match status" value="1"/>
</dbReference>
<comment type="caution">
    <text evidence="6">The sequence shown here is derived from an EMBL/GenBank/DDBJ whole genome shotgun (WGS) entry which is preliminary data.</text>
</comment>
<dbReference type="SUPFAM" id="SSF51316">
    <property type="entry name" value="Mss4-like"/>
    <property type="match status" value="1"/>
</dbReference>
<keyword evidence="7" id="KW-1185">Reference proteome</keyword>
<dbReference type="Proteomes" id="UP000537161">
    <property type="component" value="Unassembled WGS sequence"/>
</dbReference>
<evidence type="ECO:0000259" key="5">
    <source>
        <dbReference type="PROSITE" id="PS51891"/>
    </source>
</evidence>
<evidence type="ECO:0000256" key="3">
    <source>
        <dbReference type="ARBA" id="ARBA00022833"/>
    </source>
</evidence>
<dbReference type="GO" id="GO:0016846">
    <property type="term" value="F:carbon-sulfur lyase activity"/>
    <property type="evidence" value="ECO:0007669"/>
    <property type="project" value="InterPro"/>
</dbReference>
<keyword evidence="3" id="KW-0862">Zinc</keyword>
<dbReference type="InterPro" id="IPR006913">
    <property type="entry name" value="CENP-V/GFA"/>
</dbReference>
<keyword evidence="2" id="KW-0479">Metal-binding</keyword>
<evidence type="ECO:0000256" key="1">
    <source>
        <dbReference type="ARBA" id="ARBA00005495"/>
    </source>
</evidence>
<dbReference type="PROSITE" id="PS51891">
    <property type="entry name" value="CENP_V_GFA"/>
    <property type="match status" value="1"/>
</dbReference>
<dbReference type="RefSeq" id="WP_184095914.1">
    <property type="nucleotide sequence ID" value="NZ_JACIJH010000002.1"/>
</dbReference>
<keyword evidence="4" id="KW-0456">Lyase</keyword>
<reference evidence="6 7" key="1">
    <citation type="submission" date="2020-08" db="EMBL/GenBank/DDBJ databases">
        <title>Genomic Encyclopedia of Type Strains, Phase IV (KMG-IV): sequencing the most valuable type-strain genomes for metagenomic binning, comparative biology and taxonomic classification.</title>
        <authorList>
            <person name="Goeker M."/>
        </authorList>
    </citation>
    <scope>NUCLEOTIDE SEQUENCE [LARGE SCALE GENOMIC DNA]</scope>
    <source>
        <strain evidence="6 7">DSM 27163</strain>
    </source>
</reference>
<sequence>MKGELTGGCVCGAVRYVLEEGFRFRPYACHCTDCQSRTGSAFSEHMFFARADLSIEGELDAGVMTQPSGAVSSIWGCAECKARIFAENSTRPGFGSLRCGTLDRSSEVVPAAHLWVRSKQSWIVIPEGVKSMDEQPGSAEEWVRLVGTTE</sequence>
<evidence type="ECO:0000313" key="6">
    <source>
        <dbReference type="EMBL" id="MBB5705653.1"/>
    </source>
</evidence>
<accession>A0A7W9B3P1</accession>
<proteinExistence type="inferred from homology"/>
<feature type="domain" description="CENP-V/GFA" evidence="5">
    <location>
        <begin position="5"/>
        <end position="133"/>
    </location>
</feature>
<dbReference type="PANTHER" id="PTHR33337:SF33">
    <property type="entry name" value="CENP-V_GFA DOMAIN-CONTAINING PROTEIN"/>
    <property type="match status" value="1"/>
</dbReference>
<evidence type="ECO:0000256" key="2">
    <source>
        <dbReference type="ARBA" id="ARBA00022723"/>
    </source>
</evidence>
<dbReference type="Pfam" id="PF04828">
    <property type="entry name" value="GFA"/>
    <property type="match status" value="1"/>
</dbReference>
<dbReference type="InterPro" id="IPR011057">
    <property type="entry name" value="Mss4-like_sf"/>
</dbReference>
<organism evidence="6 7">
    <name type="scientific">Sphingopyxis panaciterrulae</name>
    <dbReference type="NCBI Taxonomy" id="462372"/>
    <lineage>
        <taxon>Bacteria</taxon>
        <taxon>Pseudomonadati</taxon>
        <taxon>Pseudomonadota</taxon>
        <taxon>Alphaproteobacteria</taxon>
        <taxon>Sphingomonadales</taxon>
        <taxon>Sphingomonadaceae</taxon>
        <taxon>Sphingopyxis</taxon>
    </lineage>
</organism>
<dbReference type="AlphaFoldDB" id="A0A7W9B3P1"/>
<protein>
    <recommendedName>
        <fullName evidence="5">CENP-V/GFA domain-containing protein</fullName>
    </recommendedName>
</protein>